<accession>A0AAV2RRW2</accession>
<evidence type="ECO:0000313" key="2">
    <source>
        <dbReference type="EMBL" id="CAL4134458.1"/>
    </source>
</evidence>
<dbReference type="EMBL" id="CAXKWB010028842">
    <property type="protein sequence ID" value="CAL4134458.1"/>
    <property type="molecule type" value="Genomic_DNA"/>
</dbReference>
<gene>
    <name evidence="2" type="ORF">MNOR_LOCUS27416</name>
</gene>
<evidence type="ECO:0000313" key="3">
    <source>
        <dbReference type="Proteomes" id="UP001497623"/>
    </source>
</evidence>
<name>A0AAV2RRW2_MEGNR</name>
<dbReference type="AlphaFoldDB" id="A0AAV2RRW2"/>
<evidence type="ECO:0000256" key="1">
    <source>
        <dbReference type="SAM" id="MobiDB-lite"/>
    </source>
</evidence>
<proteinExistence type="predicted"/>
<reference evidence="2 3" key="1">
    <citation type="submission" date="2024-05" db="EMBL/GenBank/DDBJ databases">
        <authorList>
            <person name="Wallberg A."/>
        </authorList>
    </citation>
    <scope>NUCLEOTIDE SEQUENCE [LARGE SCALE GENOMIC DNA]</scope>
</reference>
<feature type="region of interest" description="Disordered" evidence="1">
    <location>
        <begin position="1"/>
        <end position="30"/>
    </location>
</feature>
<comment type="caution">
    <text evidence="2">The sequence shown here is derived from an EMBL/GenBank/DDBJ whole genome shotgun (WGS) entry which is preliminary data.</text>
</comment>
<sequence length="101" mass="11914">MNELQTPEATVPTLCGEEEPRTNPSRGICHKLKRGSRNRHWYMTAEKLCVLPNLERIQERMIQLNRNISRSRGSFGIHPCNEWKKTKMSQRNYARCKIEET</sequence>
<dbReference type="Proteomes" id="UP001497623">
    <property type="component" value="Unassembled WGS sequence"/>
</dbReference>
<keyword evidence="3" id="KW-1185">Reference proteome</keyword>
<organism evidence="2 3">
    <name type="scientific">Meganyctiphanes norvegica</name>
    <name type="common">Northern krill</name>
    <name type="synonym">Thysanopoda norvegica</name>
    <dbReference type="NCBI Taxonomy" id="48144"/>
    <lineage>
        <taxon>Eukaryota</taxon>
        <taxon>Metazoa</taxon>
        <taxon>Ecdysozoa</taxon>
        <taxon>Arthropoda</taxon>
        <taxon>Crustacea</taxon>
        <taxon>Multicrustacea</taxon>
        <taxon>Malacostraca</taxon>
        <taxon>Eumalacostraca</taxon>
        <taxon>Eucarida</taxon>
        <taxon>Euphausiacea</taxon>
        <taxon>Euphausiidae</taxon>
        <taxon>Meganyctiphanes</taxon>
    </lineage>
</organism>
<protein>
    <submittedName>
        <fullName evidence="2">Uncharacterized protein</fullName>
    </submittedName>
</protein>